<dbReference type="SUPFAM" id="SSF56349">
    <property type="entry name" value="DNA breaking-rejoining enzymes"/>
    <property type="match status" value="1"/>
</dbReference>
<dbReference type="PANTHER" id="PTHR30349:SF64">
    <property type="entry name" value="PROPHAGE INTEGRASE INTD-RELATED"/>
    <property type="match status" value="1"/>
</dbReference>
<evidence type="ECO:0000256" key="2">
    <source>
        <dbReference type="ARBA" id="ARBA00022908"/>
    </source>
</evidence>
<protein>
    <submittedName>
        <fullName evidence="7">Integrase</fullName>
    </submittedName>
</protein>
<dbReference type="InterPro" id="IPR011010">
    <property type="entry name" value="DNA_brk_join_enz"/>
</dbReference>
<dbReference type="Proteomes" id="UP001235094">
    <property type="component" value="Unassembled WGS sequence"/>
</dbReference>
<dbReference type="Gene3D" id="1.10.150.130">
    <property type="match status" value="1"/>
</dbReference>
<feature type="region of interest" description="Disordered" evidence="5">
    <location>
        <begin position="539"/>
        <end position="562"/>
    </location>
</feature>
<evidence type="ECO:0000256" key="1">
    <source>
        <dbReference type="ARBA" id="ARBA00008857"/>
    </source>
</evidence>
<feature type="region of interest" description="Disordered" evidence="5">
    <location>
        <begin position="116"/>
        <end position="136"/>
    </location>
</feature>
<evidence type="ECO:0000256" key="3">
    <source>
        <dbReference type="ARBA" id="ARBA00023125"/>
    </source>
</evidence>
<gene>
    <name evidence="7" type="ORF">QOZ99_001522</name>
</gene>
<organism evidence="7 8">
    <name type="scientific">Ancylobacter amanitiformis</name>
    <dbReference type="NCBI Taxonomy" id="217069"/>
    <lineage>
        <taxon>Bacteria</taxon>
        <taxon>Pseudomonadati</taxon>
        <taxon>Pseudomonadota</taxon>
        <taxon>Alphaproteobacteria</taxon>
        <taxon>Hyphomicrobiales</taxon>
        <taxon>Xanthobacteraceae</taxon>
        <taxon>Ancylobacter</taxon>
    </lineage>
</organism>
<comment type="similarity">
    <text evidence="1">Belongs to the 'phage' integrase family.</text>
</comment>
<accession>A0ABU0LPJ9</accession>
<reference evidence="7 8" key="1">
    <citation type="submission" date="2023-07" db="EMBL/GenBank/DDBJ databases">
        <title>Genomic Encyclopedia of Type Strains, Phase IV (KMG-IV): sequencing the most valuable type-strain genomes for metagenomic binning, comparative biology and taxonomic classification.</title>
        <authorList>
            <person name="Goeker M."/>
        </authorList>
    </citation>
    <scope>NUCLEOTIDE SEQUENCE [LARGE SCALE GENOMIC DNA]</scope>
    <source>
        <strain evidence="7 8">DSM 15561</strain>
    </source>
</reference>
<sequence>MKMAYPPPKRDPKSGNWRFRKVVPERLRQQIGRGEIVRWLGTNAAEARKLNADLHLEWDAKFASLSKGVTTLTRKQARALAGRWYRWFVASREDDPGTDPEGWLLTLETLRDLEPHGGVVDDGSDMEEHERPRGPRTTQRVHAFLHDHGNLAQFFLNEGVTLADGSRPIFMEEMEEEFFAAHHRLMNLARGDYRKDDRLEQFPEWKHPAPAATAPVKAAKASADKLTLPALFNLWKAGNPQASPGTIKVYAPKIEDCDAFLEGPDARTISVDDIWRWAEHRLTVKKLSPKTVRDNDIAALKSVMGWATTREGGRLLISNPAAEVKMKAVKQVREREPVFREAEVRAILRAALAVTDDPKNPTKAFARRWVPWLCAYTGARVREITQLRGADIYQEAGVWVMNITPEAGTVKNGHSRRAFLHEHLLELGFPEFVRARGQGPLFYDPERRTKADAKTSQAEVQAIHLAAWVRKEAKLDARLNPNHAWRHTFKTRLLEAGVEQGVRDLLVGHTVFGVARSYEHASATFFAAELNKAPRYSLEDAPSAGANKLTPREFPSDLPTTD</sequence>
<keyword evidence="4" id="KW-0233">DNA recombination</keyword>
<comment type="caution">
    <text evidence="7">The sequence shown here is derived from an EMBL/GenBank/DDBJ whole genome shotgun (WGS) entry which is preliminary data.</text>
</comment>
<dbReference type="EMBL" id="JAUSVR010000004">
    <property type="protein sequence ID" value="MDQ0510634.1"/>
    <property type="molecule type" value="Genomic_DNA"/>
</dbReference>
<dbReference type="InterPro" id="IPR013762">
    <property type="entry name" value="Integrase-like_cat_sf"/>
</dbReference>
<evidence type="ECO:0000259" key="6">
    <source>
        <dbReference type="PROSITE" id="PS51898"/>
    </source>
</evidence>
<keyword evidence="3" id="KW-0238">DNA-binding</keyword>
<dbReference type="Gene3D" id="1.10.443.10">
    <property type="entry name" value="Intergrase catalytic core"/>
    <property type="match status" value="1"/>
</dbReference>
<dbReference type="Pfam" id="PF00589">
    <property type="entry name" value="Phage_integrase"/>
    <property type="match status" value="1"/>
</dbReference>
<dbReference type="PROSITE" id="PS51898">
    <property type="entry name" value="TYR_RECOMBINASE"/>
    <property type="match status" value="1"/>
</dbReference>
<dbReference type="InterPro" id="IPR046668">
    <property type="entry name" value="DUF6538"/>
</dbReference>
<evidence type="ECO:0000256" key="5">
    <source>
        <dbReference type="SAM" id="MobiDB-lite"/>
    </source>
</evidence>
<evidence type="ECO:0000313" key="7">
    <source>
        <dbReference type="EMBL" id="MDQ0510634.1"/>
    </source>
</evidence>
<name>A0ABU0LPJ9_9HYPH</name>
<dbReference type="Pfam" id="PF20172">
    <property type="entry name" value="DUF6538"/>
    <property type="match status" value="1"/>
</dbReference>
<proteinExistence type="inferred from homology"/>
<dbReference type="InterPro" id="IPR050090">
    <property type="entry name" value="Tyrosine_recombinase_XerCD"/>
</dbReference>
<dbReference type="RefSeq" id="WP_306889371.1">
    <property type="nucleotide sequence ID" value="NZ_JAUSVR010000004.1"/>
</dbReference>
<keyword evidence="8" id="KW-1185">Reference proteome</keyword>
<dbReference type="InterPro" id="IPR010998">
    <property type="entry name" value="Integrase_recombinase_N"/>
</dbReference>
<evidence type="ECO:0000256" key="4">
    <source>
        <dbReference type="ARBA" id="ARBA00023172"/>
    </source>
</evidence>
<keyword evidence="2" id="KW-0229">DNA integration</keyword>
<dbReference type="PANTHER" id="PTHR30349">
    <property type="entry name" value="PHAGE INTEGRASE-RELATED"/>
    <property type="match status" value="1"/>
</dbReference>
<dbReference type="InterPro" id="IPR002104">
    <property type="entry name" value="Integrase_catalytic"/>
</dbReference>
<evidence type="ECO:0000313" key="8">
    <source>
        <dbReference type="Proteomes" id="UP001235094"/>
    </source>
</evidence>
<dbReference type="CDD" id="cd01184">
    <property type="entry name" value="INT_C_like_1"/>
    <property type="match status" value="1"/>
</dbReference>
<feature type="domain" description="Tyr recombinase" evidence="6">
    <location>
        <begin position="333"/>
        <end position="531"/>
    </location>
</feature>